<keyword evidence="1" id="KW-0479">Metal-binding</keyword>
<gene>
    <name evidence="6" type="ORF">DL89DRAFT_141190</name>
</gene>
<name>A0A1Y1WBY0_9FUNG</name>
<dbReference type="Proteomes" id="UP000193922">
    <property type="component" value="Unassembled WGS sequence"/>
</dbReference>
<evidence type="ECO:0000256" key="4">
    <source>
        <dbReference type="SAM" id="MobiDB-lite"/>
    </source>
</evidence>
<dbReference type="EMBL" id="MCFD01000005">
    <property type="protein sequence ID" value="ORX70828.1"/>
    <property type="molecule type" value="Genomic_DNA"/>
</dbReference>
<feature type="region of interest" description="Disordered" evidence="4">
    <location>
        <begin position="92"/>
        <end position="131"/>
    </location>
</feature>
<protein>
    <recommendedName>
        <fullName evidence="5">FYVE zinc finger domain-containing protein</fullName>
    </recommendedName>
</protein>
<comment type="caution">
    <text evidence="6">The sequence shown here is derived from an EMBL/GenBank/DDBJ whole genome shotgun (WGS) entry which is preliminary data.</text>
</comment>
<dbReference type="Gene3D" id="3.30.40.10">
    <property type="entry name" value="Zinc/RING finger domain, C3HC4 (zinc finger)"/>
    <property type="match status" value="1"/>
</dbReference>
<dbReference type="InterPro" id="IPR013083">
    <property type="entry name" value="Znf_RING/FYVE/PHD"/>
</dbReference>
<evidence type="ECO:0000256" key="3">
    <source>
        <dbReference type="ARBA" id="ARBA00022833"/>
    </source>
</evidence>
<keyword evidence="3" id="KW-0862">Zinc</keyword>
<dbReference type="Pfam" id="PF01363">
    <property type="entry name" value="FYVE"/>
    <property type="match status" value="1"/>
</dbReference>
<dbReference type="GeneID" id="63800089"/>
<dbReference type="RefSeq" id="XP_040744407.1">
    <property type="nucleotide sequence ID" value="XM_040883441.1"/>
</dbReference>
<dbReference type="InterPro" id="IPR011011">
    <property type="entry name" value="Znf_FYVE_PHD"/>
</dbReference>
<keyword evidence="7" id="KW-1185">Reference proteome</keyword>
<organism evidence="6 7">
    <name type="scientific">Linderina pennispora</name>
    <dbReference type="NCBI Taxonomy" id="61395"/>
    <lineage>
        <taxon>Eukaryota</taxon>
        <taxon>Fungi</taxon>
        <taxon>Fungi incertae sedis</taxon>
        <taxon>Zoopagomycota</taxon>
        <taxon>Kickxellomycotina</taxon>
        <taxon>Kickxellomycetes</taxon>
        <taxon>Kickxellales</taxon>
        <taxon>Kickxellaceae</taxon>
        <taxon>Linderina</taxon>
    </lineage>
</organism>
<sequence>MRQCLPESAWEPDEATATCRQDGRRFTLFLRRHHCRRCGLGFLRRVLCPARAARIARLARWLLRRVCRLSAASASVWRRLVLAAARASAYAMPAPRPSAQPRPSTTRSCRCQPCHTTQGPSRAPIRSLGPPRTTCRGISRPTAIAGAAAHRVSASVRYATRTGSLCGSIWCACLARAGRKCRSAISANASKMHRLACRAPARTTAPSRPSCRVAALAS</sequence>
<accession>A0A1Y1WBY0</accession>
<dbReference type="InterPro" id="IPR000306">
    <property type="entry name" value="Znf_FYVE"/>
</dbReference>
<evidence type="ECO:0000313" key="7">
    <source>
        <dbReference type="Proteomes" id="UP000193922"/>
    </source>
</evidence>
<dbReference type="SMART" id="SM00064">
    <property type="entry name" value="FYVE"/>
    <property type="match status" value="1"/>
</dbReference>
<dbReference type="SUPFAM" id="SSF57903">
    <property type="entry name" value="FYVE/PHD zinc finger"/>
    <property type="match status" value="1"/>
</dbReference>
<feature type="domain" description="FYVE zinc finger" evidence="5">
    <location>
        <begin position="5"/>
        <end position="76"/>
    </location>
</feature>
<evidence type="ECO:0000256" key="1">
    <source>
        <dbReference type="ARBA" id="ARBA00022723"/>
    </source>
</evidence>
<evidence type="ECO:0000256" key="2">
    <source>
        <dbReference type="ARBA" id="ARBA00022771"/>
    </source>
</evidence>
<dbReference type="OrthoDB" id="660555at2759"/>
<dbReference type="AlphaFoldDB" id="A0A1Y1WBY0"/>
<evidence type="ECO:0000259" key="5">
    <source>
        <dbReference type="SMART" id="SM00064"/>
    </source>
</evidence>
<reference evidence="6 7" key="1">
    <citation type="submission" date="2016-07" db="EMBL/GenBank/DDBJ databases">
        <title>Pervasive Adenine N6-methylation of Active Genes in Fungi.</title>
        <authorList>
            <consortium name="DOE Joint Genome Institute"/>
            <person name="Mondo S.J."/>
            <person name="Dannebaum R.O."/>
            <person name="Kuo R.C."/>
            <person name="Labutti K."/>
            <person name="Haridas S."/>
            <person name="Kuo A."/>
            <person name="Salamov A."/>
            <person name="Ahrendt S.R."/>
            <person name="Lipzen A."/>
            <person name="Sullivan W."/>
            <person name="Andreopoulos W.B."/>
            <person name="Clum A."/>
            <person name="Lindquist E."/>
            <person name="Daum C."/>
            <person name="Ramamoorthy G.K."/>
            <person name="Gryganskyi A."/>
            <person name="Culley D."/>
            <person name="Magnuson J.K."/>
            <person name="James T.Y."/>
            <person name="O'Malley M.A."/>
            <person name="Stajich J.E."/>
            <person name="Spatafora J.W."/>
            <person name="Visel A."/>
            <person name="Grigoriev I.V."/>
        </authorList>
    </citation>
    <scope>NUCLEOTIDE SEQUENCE [LARGE SCALE GENOMIC DNA]</scope>
    <source>
        <strain evidence="6 7">ATCC 12442</strain>
    </source>
</reference>
<dbReference type="GO" id="GO:0008270">
    <property type="term" value="F:zinc ion binding"/>
    <property type="evidence" value="ECO:0007669"/>
    <property type="project" value="UniProtKB-KW"/>
</dbReference>
<proteinExistence type="predicted"/>
<keyword evidence="2" id="KW-0863">Zinc-finger</keyword>
<evidence type="ECO:0000313" key="6">
    <source>
        <dbReference type="EMBL" id="ORX70828.1"/>
    </source>
</evidence>